<dbReference type="RefSeq" id="XP_011132315.1">
    <property type="nucleotide sequence ID" value="XM_011134013.1"/>
</dbReference>
<evidence type="ECO:0000313" key="2">
    <source>
        <dbReference type="Proteomes" id="UP000019763"/>
    </source>
</evidence>
<gene>
    <name evidence="1" type="ORF">GNI_134190</name>
</gene>
<dbReference type="GeneID" id="22914737"/>
<dbReference type="VEuPathDB" id="CryptoDB:GNI_134190"/>
<protein>
    <submittedName>
        <fullName evidence="1">Uncharacterized protein</fullName>
    </submittedName>
</protein>
<reference evidence="1" key="1">
    <citation type="submission" date="2013-12" db="EMBL/GenBank/DDBJ databases">
        <authorList>
            <person name="Omoto C.K."/>
            <person name="Sibley D."/>
            <person name="Venepally P."/>
            <person name="Hadjithomas M."/>
            <person name="Karamycheva S."/>
            <person name="Brunk B."/>
            <person name="Roos D."/>
            <person name="Caler E."/>
            <person name="Lorenzi H."/>
        </authorList>
    </citation>
    <scope>NUCLEOTIDE SEQUENCE</scope>
</reference>
<proteinExistence type="predicted"/>
<keyword evidence="2" id="KW-1185">Reference proteome</keyword>
<accession>A0A023B0Z9</accession>
<evidence type="ECO:0000313" key="1">
    <source>
        <dbReference type="EMBL" id="EZG46245.1"/>
    </source>
</evidence>
<organism evidence="1 2">
    <name type="scientific">Gregarina niphandrodes</name>
    <name type="common">Septate eugregarine</name>
    <dbReference type="NCBI Taxonomy" id="110365"/>
    <lineage>
        <taxon>Eukaryota</taxon>
        <taxon>Sar</taxon>
        <taxon>Alveolata</taxon>
        <taxon>Apicomplexa</taxon>
        <taxon>Conoidasida</taxon>
        <taxon>Gregarinasina</taxon>
        <taxon>Eugregarinorida</taxon>
        <taxon>Gregarinidae</taxon>
        <taxon>Gregarina</taxon>
    </lineage>
</organism>
<comment type="caution">
    <text evidence="1">The sequence shown here is derived from an EMBL/GenBank/DDBJ whole genome shotgun (WGS) entry which is preliminary data.</text>
</comment>
<name>A0A023B0Z9_GRENI</name>
<dbReference type="EMBL" id="AFNH02000996">
    <property type="protein sequence ID" value="EZG46245.1"/>
    <property type="molecule type" value="Genomic_DNA"/>
</dbReference>
<dbReference type="Proteomes" id="UP000019763">
    <property type="component" value="Unassembled WGS sequence"/>
</dbReference>
<sequence length="153" mass="17082">MEQALLDLQIAVHRLHHSHGQLAHFASEALPDARFPFYGNITPHVDNVDRRTILFLSQIRDSAEKSDKQGGAFVQLSGSNVDNEQIDQSIYDSQPLRTPTGEQIYVGAQVRGTEFSLPPPLYDPLDFLAPPDDSEIVQIENYANQLLDKLQTG</sequence>
<dbReference type="AlphaFoldDB" id="A0A023B0Z9"/>